<evidence type="ECO:0000313" key="12">
    <source>
        <dbReference type="Proteomes" id="UP000005631"/>
    </source>
</evidence>
<evidence type="ECO:0000256" key="7">
    <source>
        <dbReference type="SAM" id="Phobius"/>
    </source>
</evidence>
<dbReference type="CDD" id="cd00130">
    <property type="entry name" value="PAS"/>
    <property type="match status" value="2"/>
</dbReference>
<dbReference type="GO" id="GO:0000155">
    <property type="term" value="F:phosphorelay sensor kinase activity"/>
    <property type="evidence" value="ECO:0007669"/>
    <property type="project" value="InterPro"/>
</dbReference>
<dbReference type="InterPro" id="IPR052162">
    <property type="entry name" value="Sensor_kinase/Photoreceptor"/>
</dbReference>
<evidence type="ECO:0000256" key="2">
    <source>
        <dbReference type="ARBA" id="ARBA00012438"/>
    </source>
</evidence>
<dbReference type="SUPFAM" id="SSF55874">
    <property type="entry name" value="ATPase domain of HSP90 chaperone/DNA topoisomerase II/histidine kinase"/>
    <property type="match status" value="1"/>
</dbReference>
<dbReference type="InterPro" id="IPR001610">
    <property type="entry name" value="PAC"/>
</dbReference>
<dbReference type="GO" id="GO:0004190">
    <property type="term" value="F:aspartic-type endopeptidase activity"/>
    <property type="evidence" value="ECO:0007669"/>
    <property type="project" value="InterPro"/>
</dbReference>
<evidence type="ECO:0000256" key="1">
    <source>
        <dbReference type="ARBA" id="ARBA00000085"/>
    </source>
</evidence>
<dbReference type="PROSITE" id="PS50109">
    <property type="entry name" value="HIS_KIN"/>
    <property type="match status" value="1"/>
</dbReference>
<keyword evidence="12" id="KW-1185">Reference proteome</keyword>
<feature type="coiled-coil region" evidence="6">
    <location>
        <begin position="695"/>
        <end position="733"/>
    </location>
</feature>
<evidence type="ECO:0000259" key="8">
    <source>
        <dbReference type="PROSITE" id="PS50109"/>
    </source>
</evidence>
<keyword evidence="7" id="KW-0812">Transmembrane</keyword>
<keyword evidence="7" id="KW-0472">Membrane</keyword>
<dbReference type="GO" id="GO:0006508">
    <property type="term" value="P:proteolysis"/>
    <property type="evidence" value="ECO:0007669"/>
    <property type="project" value="InterPro"/>
</dbReference>
<feature type="transmembrane region" description="Helical" evidence="7">
    <location>
        <begin position="151"/>
        <end position="171"/>
    </location>
</feature>
<feature type="domain" description="Histidine kinase" evidence="8">
    <location>
        <begin position="736"/>
        <end position="950"/>
    </location>
</feature>
<dbReference type="KEGG" id="oho:Oweho_0216"/>
<dbReference type="PANTHER" id="PTHR43304">
    <property type="entry name" value="PHYTOCHROME-LIKE PROTEIN CPH1"/>
    <property type="match status" value="1"/>
</dbReference>
<protein>
    <recommendedName>
        <fullName evidence="2">histidine kinase</fullName>
        <ecNumber evidence="2">2.7.13.3</ecNumber>
    </recommendedName>
</protein>
<dbReference type="Gene3D" id="3.30.565.10">
    <property type="entry name" value="Histidine kinase-like ATPase, C-terminal domain"/>
    <property type="match status" value="1"/>
</dbReference>
<name>G8R7C7_OWEHD</name>
<feature type="domain" description="PAC" evidence="10">
    <location>
        <begin position="518"/>
        <end position="569"/>
    </location>
</feature>
<dbReference type="SMART" id="SM00091">
    <property type="entry name" value="PAS"/>
    <property type="match status" value="2"/>
</dbReference>
<dbReference type="STRING" id="926562.Oweho_0216"/>
<dbReference type="PANTHER" id="PTHR43304:SF1">
    <property type="entry name" value="PAC DOMAIN-CONTAINING PROTEIN"/>
    <property type="match status" value="1"/>
</dbReference>
<dbReference type="PATRIC" id="fig|926562.3.peg.221"/>
<keyword evidence="7" id="KW-1133">Transmembrane helix</keyword>
<feature type="transmembrane region" description="Helical" evidence="7">
    <location>
        <begin position="177"/>
        <end position="198"/>
    </location>
</feature>
<accession>G8R7C7</accession>
<dbReference type="AlphaFoldDB" id="G8R7C7"/>
<dbReference type="SUPFAM" id="SSF47384">
    <property type="entry name" value="Homodimeric domain of signal transducing histidine kinase"/>
    <property type="match status" value="1"/>
</dbReference>
<dbReference type="Gene3D" id="1.10.287.130">
    <property type="match status" value="1"/>
</dbReference>
<dbReference type="InterPro" id="IPR003594">
    <property type="entry name" value="HATPase_dom"/>
</dbReference>
<feature type="transmembrane region" description="Helical" evidence="7">
    <location>
        <begin position="48"/>
        <end position="64"/>
    </location>
</feature>
<dbReference type="PROSITE" id="PS00141">
    <property type="entry name" value="ASP_PROTEASE"/>
    <property type="match status" value="1"/>
</dbReference>
<comment type="catalytic activity">
    <reaction evidence="1">
        <text>ATP + protein L-histidine = ADP + protein N-phospho-L-histidine.</text>
        <dbReference type="EC" id="2.7.13.3"/>
    </reaction>
</comment>
<feature type="transmembrane region" description="Helical" evidence="7">
    <location>
        <begin position="219"/>
        <end position="240"/>
    </location>
</feature>
<dbReference type="eggNOG" id="COG2205">
    <property type="taxonomic scope" value="Bacteria"/>
</dbReference>
<evidence type="ECO:0000256" key="5">
    <source>
        <dbReference type="ARBA" id="ARBA00022777"/>
    </source>
</evidence>
<evidence type="ECO:0000256" key="3">
    <source>
        <dbReference type="ARBA" id="ARBA00022553"/>
    </source>
</evidence>
<organism evidence="11 12">
    <name type="scientific">Owenweeksia hongkongensis (strain DSM 17368 / CIP 108786 / JCM 12287 / NRRL B-23963 / UST20020801)</name>
    <dbReference type="NCBI Taxonomy" id="926562"/>
    <lineage>
        <taxon>Bacteria</taxon>
        <taxon>Pseudomonadati</taxon>
        <taxon>Bacteroidota</taxon>
        <taxon>Flavobacteriia</taxon>
        <taxon>Flavobacteriales</taxon>
        <taxon>Owenweeksiaceae</taxon>
        <taxon>Owenweeksia</taxon>
    </lineage>
</organism>
<dbReference type="RefSeq" id="WP_014200599.1">
    <property type="nucleotide sequence ID" value="NC_016599.1"/>
</dbReference>
<dbReference type="Pfam" id="PF08448">
    <property type="entry name" value="PAS_4"/>
    <property type="match status" value="1"/>
</dbReference>
<dbReference type="InterPro" id="IPR000700">
    <property type="entry name" value="PAS-assoc_C"/>
</dbReference>
<reference evidence="11 12" key="1">
    <citation type="journal article" date="2012" name="Stand. Genomic Sci.">
        <title>Genome sequence of the orange-pigmented seawater bacterium Owenweeksia hongkongensis type strain (UST20020801(T)).</title>
        <authorList>
            <person name="Riedel T."/>
            <person name="Held B."/>
            <person name="Nolan M."/>
            <person name="Lucas S."/>
            <person name="Lapidus A."/>
            <person name="Tice H."/>
            <person name="Del Rio T.G."/>
            <person name="Cheng J.F."/>
            <person name="Han C."/>
            <person name="Tapia R."/>
            <person name="Goodwin L.A."/>
            <person name="Pitluck S."/>
            <person name="Liolios K."/>
            <person name="Mavromatis K."/>
            <person name="Pagani I."/>
            <person name="Ivanova N."/>
            <person name="Mikhailova N."/>
            <person name="Pati A."/>
            <person name="Chen A."/>
            <person name="Palaniappan K."/>
            <person name="Rohde M."/>
            <person name="Tindall B.J."/>
            <person name="Detter J.C."/>
            <person name="Goker M."/>
            <person name="Woyke T."/>
            <person name="Bristow J."/>
            <person name="Eisen J.A."/>
            <person name="Markowitz V."/>
            <person name="Hugenholtz P."/>
            <person name="Klenk H.P."/>
            <person name="Kyrpides N.C."/>
        </authorList>
    </citation>
    <scope>NUCLEOTIDE SEQUENCE</scope>
    <source>
        <strain evidence="12">DSM 17368 / JCM 12287 / NRRL B-23963</strain>
    </source>
</reference>
<dbReference type="InterPro" id="IPR000014">
    <property type="entry name" value="PAS"/>
</dbReference>
<evidence type="ECO:0000259" key="9">
    <source>
        <dbReference type="PROSITE" id="PS50112"/>
    </source>
</evidence>
<dbReference type="PROSITE" id="PS50113">
    <property type="entry name" value="PAC"/>
    <property type="match status" value="3"/>
</dbReference>
<evidence type="ECO:0000313" key="11">
    <source>
        <dbReference type="EMBL" id="AEV31238.1"/>
    </source>
</evidence>
<evidence type="ECO:0000259" key="10">
    <source>
        <dbReference type="PROSITE" id="PS50113"/>
    </source>
</evidence>
<dbReference type="InterPro" id="IPR035965">
    <property type="entry name" value="PAS-like_dom_sf"/>
</dbReference>
<keyword evidence="4" id="KW-0808">Transferase</keyword>
<dbReference type="SMART" id="SM00387">
    <property type="entry name" value="HATPase_c"/>
    <property type="match status" value="1"/>
</dbReference>
<feature type="transmembrane region" description="Helical" evidence="7">
    <location>
        <begin position="71"/>
        <end position="89"/>
    </location>
</feature>
<dbReference type="Proteomes" id="UP000005631">
    <property type="component" value="Chromosome"/>
</dbReference>
<dbReference type="Pfam" id="PF13426">
    <property type="entry name" value="PAS_9"/>
    <property type="match status" value="1"/>
</dbReference>
<keyword evidence="6" id="KW-0175">Coiled coil</keyword>
<dbReference type="Pfam" id="PF02518">
    <property type="entry name" value="HATPase_c"/>
    <property type="match status" value="1"/>
</dbReference>
<keyword evidence="5" id="KW-0418">Kinase</keyword>
<dbReference type="eggNOG" id="COG4191">
    <property type="taxonomic scope" value="Bacteria"/>
</dbReference>
<dbReference type="InterPro" id="IPR005467">
    <property type="entry name" value="His_kinase_dom"/>
</dbReference>
<dbReference type="EC" id="2.7.13.3" evidence="2"/>
<evidence type="ECO:0000256" key="6">
    <source>
        <dbReference type="SAM" id="Coils"/>
    </source>
</evidence>
<dbReference type="NCBIfam" id="TIGR00229">
    <property type="entry name" value="sensory_box"/>
    <property type="match status" value="2"/>
</dbReference>
<evidence type="ECO:0000256" key="4">
    <source>
        <dbReference type="ARBA" id="ARBA00022679"/>
    </source>
</evidence>
<feature type="transmembrane region" description="Helical" evidence="7">
    <location>
        <begin position="9"/>
        <end position="28"/>
    </location>
</feature>
<feature type="domain" description="PAC" evidence="10">
    <location>
        <begin position="659"/>
        <end position="711"/>
    </location>
</feature>
<dbReference type="HOGENOM" id="CLU_000445_114_71_10"/>
<dbReference type="InterPro" id="IPR036890">
    <property type="entry name" value="HATPase_C_sf"/>
</dbReference>
<dbReference type="InterPro" id="IPR001969">
    <property type="entry name" value="Aspartic_peptidase_AS"/>
</dbReference>
<keyword evidence="3" id="KW-0597">Phosphoprotein</keyword>
<dbReference type="PROSITE" id="PS50112">
    <property type="entry name" value="PAS"/>
    <property type="match status" value="1"/>
</dbReference>
<gene>
    <name evidence="11" type="ordered locus">Oweho_0216</name>
</gene>
<feature type="domain" description="PAS" evidence="9">
    <location>
        <begin position="570"/>
        <end position="615"/>
    </location>
</feature>
<dbReference type="OrthoDB" id="5522855at2"/>
<dbReference type="SMART" id="SM00086">
    <property type="entry name" value="PAC"/>
    <property type="match status" value="3"/>
</dbReference>
<dbReference type="SUPFAM" id="SSF55785">
    <property type="entry name" value="PYP-like sensor domain (PAS domain)"/>
    <property type="match status" value="3"/>
</dbReference>
<dbReference type="InterPro" id="IPR036097">
    <property type="entry name" value="HisK_dim/P_sf"/>
</dbReference>
<dbReference type="EMBL" id="CP003156">
    <property type="protein sequence ID" value="AEV31238.1"/>
    <property type="molecule type" value="Genomic_DNA"/>
</dbReference>
<feature type="transmembrane region" description="Helical" evidence="7">
    <location>
        <begin position="252"/>
        <end position="276"/>
    </location>
</feature>
<dbReference type="InterPro" id="IPR013656">
    <property type="entry name" value="PAS_4"/>
</dbReference>
<feature type="coiled-coil region" evidence="6">
    <location>
        <begin position="276"/>
        <end position="303"/>
    </location>
</feature>
<dbReference type="Gene3D" id="3.30.450.20">
    <property type="entry name" value="PAS domain"/>
    <property type="match status" value="3"/>
</dbReference>
<feature type="domain" description="PAC" evidence="10">
    <location>
        <begin position="390"/>
        <end position="442"/>
    </location>
</feature>
<dbReference type="PRINTS" id="PR00344">
    <property type="entry name" value="BCTRLSENSOR"/>
</dbReference>
<sequence>MRGRYNKHALIAGGVVALCGGTVMVGWLTRTDILLSLIPNLETMKWNTAVGFVLAGIILCLQSFSFSKRSVVIKSLSILLVLFGALHIYQGLYETNLGIDELFVEDYIARSKGGIYPGRMSISTAFCFFLLGLAQLCFFYKNKLCPFVSSFFNHVVIFVALVSIVGYMYEIPAFHKLTFLVSMALHTSIGFLVLGFFFQMNTPQWGLTALFFGDKVGQIMARNLFPLLTILVLFLGVAWVNAHRLGLISMEFGISLFVLLFLVVGLFMIWFTATSLNKVDKGRRKAEAALKEANAKLELKVMQRTAALSDINTELQKSNERNKIFVSQAPNAIAMFDTEMKYIAASEKWYEDYDLFGKDIIGKSHYDIFPEIGDDWKEIHTKCQQGDVNKCDEAGFEREDGSMQWIKWEVRPWYSSPDDIGGILMYTEDITTQKIREQEKRRIEEILSKTSDIARIGVWDLDLADKKVNWDKVTKEIHEVEEDYVPEFKTAIDFYKEGKSRDAIKSMVDHTAETGAPFDAELEITTASGRSKWIRTIGQAEYDKGECIRLYGLFQDIDQIKNAQYALDKVNQELTAILDSGTNVSIISTDLDGVITHFSKGAEALLRYSMEEMVGITTPNVLHCEEEVHDRGMALSTEYGRDIRGFDVFTEAVKRGGYENREWTYISKDERRFPVQLAVTGIRDSNGNLKGYLGVATDISEIKQKEERLKEANENLEALAARLTNQNRQLANFAQITSHNLRAPVSNLLALLNLYNDSTDQADRDMLIEKFGTVITHLFETLNDLMEALKIQEQTPQQTEQVSFQKVFDKTLELLSGQILEHQIQVDFEFDEASEIRYNSDYMDSIFLNLMSNAIKYRSTNRQAWMSVKTLRDEEGNIELHVEDNGLGINMKRHAEKLFGLHKTFHRNPDAKGVGLYLTKTQIVAMGGNIKAYSEIDKGTKFVIKFNKSK</sequence>
<dbReference type="InterPro" id="IPR004358">
    <property type="entry name" value="Sig_transdc_His_kin-like_C"/>
</dbReference>
<proteinExistence type="predicted"/>